<dbReference type="Proteomes" id="UP000199579">
    <property type="component" value="Unassembled WGS sequence"/>
</dbReference>
<gene>
    <name evidence="1" type="ORF">SAMN04244574_04177</name>
</gene>
<organism evidence="1 2">
    <name type="scientific">Azotobacter beijerinckii</name>
    <dbReference type="NCBI Taxonomy" id="170623"/>
    <lineage>
        <taxon>Bacteria</taxon>
        <taxon>Pseudomonadati</taxon>
        <taxon>Pseudomonadota</taxon>
        <taxon>Gammaproteobacteria</taxon>
        <taxon>Pseudomonadales</taxon>
        <taxon>Pseudomonadaceae</taxon>
        <taxon>Azotobacter</taxon>
    </lineage>
</organism>
<sequence length="259" mass="28491">MRSNDQAAMQASKTYTKAKQVTVGVSSSRAMYEVVASIAAKRGLSASNVTRELVQQSLESFYAQIDNQSPQQVFENYERKLQSYEGEPYQWMARLDPDLGMDIKLAAQEFKRSASQIVGFFVAEGLSLCAETQEVLECDCSSEEVVKALAAIEPFNGVKAKRLAKNVGLGEQRGLMNQVLAGAVLVPRRLLEALSTRLGVTAPSLSQAFQLRFNDSLTPAFKAPDGSPSVCVKSKTWREGVEALQLPKEEEQRLLAFED</sequence>
<name>A0A1I4HAE0_9GAMM</name>
<dbReference type="AlphaFoldDB" id="A0A1I4HAE0"/>
<reference evidence="1 2" key="1">
    <citation type="submission" date="2016-10" db="EMBL/GenBank/DDBJ databases">
        <authorList>
            <person name="de Groot N.N."/>
        </authorList>
    </citation>
    <scope>NUCLEOTIDE SEQUENCE [LARGE SCALE GENOMIC DNA]</scope>
    <source>
        <strain evidence="1 2">DSM 381</strain>
    </source>
</reference>
<accession>A0A1I4HAE0</accession>
<evidence type="ECO:0000313" key="2">
    <source>
        <dbReference type="Proteomes" id="UP000199579"/>
    </source>
</evidence>
<protein>
    <submittedName>
        <fullName evidence="1">Uncharacterized protein</fullName>
    </submittedName>
</protein>
<evidence type="ECO:0000313" key="1">
    <source>
        <dbReference type="EMBL" id="SFL39238.1"/>
    </source>
</evidence>
<dbReference type="EMBL" id="FOSX01000111">
    <property type="protein sequence ID" value="SFL39238.1"/>
    <property type="molecule type" value="Genomic_DNA"/>
</dbReference>
<proteinExistence type="predicted"/>